<dbReference type="AlphaFoldDB" id="A0A5N6N6U8"/>
<organism evidence="1 2">
    <name type="scientific">Mikania micrantha</name>
    <name type="common">bitter vine</name>
    <dbReference type="NCBI Taxonomy" id="192012"/>
    <lineage>
        <taxon>Eukaryota</taxon>
        <taxon>Viridiplantae</taxon>
        <taxon>Streptophyta</taxon>
        <taxon>Embryophyta</taxon>
        <taxon>Tracheophyta</taxon>
        <taxon>Spermatophyta</taxon>
        <taxon>Magnoliopsida</taxon>
        <taxon>eudicotyledons</taxon>
        <taxon>Gunneridae</taxon>
        <taxon>Pentapetalae</taxon>
        <taxon>asterids</taxon>
        <taxon>campanulids</taxon>
        <taxon>Asterales</taxon>
        <taxon>Asteraceae</taxon>
        <taxon>Asteroideae</taxon>
        <taxon>Heliantheae alliance</taxon>
        <taxon>Eupatorieae</taxon>
        <taxon>Mikania</taxon>
    </lineage>
</organism>
<proteinExistence type="predicted"/>
<dbReference type="EMBL" id="SZYD01000013">
    <property type="protein sequence ID" value="KAD4385008.1"/>
    <property type="molecule type" value="Genomic_DNA"/>
</dbReference>
<evidence type="ECO:0000313" key="1">
    <source>
        <dbReference type="EMBL" id="KAD4385008.1"/>
    </source>
</evidence>
<protein>
    <submittedName>
        <fullName evidence="1">Uncharacterized protein</fullName>
    </submittedName>
</protein>
<gene>
    <name evidence="1" type="ORF">E3N88_25176</name>
</gene>
<accession>A0A5N6N6U8</accession>
<reference evidence="1 2" key="1">
    <citation type="submission" date="2019-05" db="EMBL/GenBank/DDBJ databases">
        <title>Mikania micrantha, genome provides insights into the molecular mechanism of rapid growth.</title>
        <authorList>
            <person name="Liu B."/>
        </authorList>
    </citation>
    <scope>NUCLEOTIDE SEQUENCE [LARGE SCALE GENOMIC DNA]</scope>
    <source>
        <strain evidence="1">NLD-2019</strain>
        <tissue evidence="1">Leaf</tissue>
    </source>
</reference>
<keyword evidence="2" id="KW-1185">Reference proteome</keyword>
<evidence type="ECO:0000313" key="2">
    <source>
        <dbReference type="Proteomes" id="UP000326396"/>
    </source>
</evidence>
<name>A0A5N6N6U8_9ASTR</name>
<dbReference type="Proteomes" id="UP000326396">
    <property type="component" value="Linkage Group LG3"/>
</dbReference>
<comment type="caution">
    <text evidence="1">The sequence shown here is derived from an EMBL/GenBank/DDBJ whole genome shotgun (WGS) entry which is preliminary data.</text>
</comment>
<sequence>MNYNRRLQTFAIEGKSEKTLTTATISYGTCFIFFTHYLQTALKNNPPLNPQRLQFLHQVTRSTETIHQFLNNGYNLFTKCQTQDIPVPIACLASNIQHSYWIKQVIGKKTKAAASSLFNNQRLFGDN</sequence>